<feature type="region of interest" description="Disordered" evidence="1">
    <location>
        <begin position="194"/>
        <end position="295"/>
    </location>
</feature>
<name>G5AD39_PHYSP</name>
<dbReference type="Proteomes" id="UP000002640">
    <property type="component" value="Unassembled WGS sequence"/>
</dbReference>
<evidence type="ECO:0000256" key="1">
    <source>
        <dbReference type="SAM" id="MobiDB-lite"/>
    </source>
</evidence>
<organism evidence="2 3">
    <name type="scientific">Phytophthora sojae (strain P6497)</name>
    <name type="common">Soybean stem and root rot agent</name>
    <name type="synonym">Phytophthora megasperma f. sp. glycines</name>
    <dbReference type="NCBI Taxonomy" id="1094619"/>
    <lineage>
        <taxon>Eukaryota</taxon>
        <taxon>Sar</taxon>
        <taxon>Stramenopiles</taxon>
        <taxon>Oomycota</taxon>
        <taxon>Peronosporomycetes</taxon>
        <taxon>Peronosporales</taxon>
        <taxon>Peronosporaceae</taxon>
        <taxon>Phytophthora</taxon>
    </lineage>
</organism>
<feature type="compositionally biased region" description="Basic residues" evidence="1">
    <location>
        <begin position="284"/>
        <end position="295"/>
    </location>
</feature>
<dbReference type="InParanoid" id="G5AD39"/>
<protein>
    <submittedName>
        <fullName evidence="2">Uncharacterized protein</fullName>
    </submittedName>
</protein>
<feature type="compositionally biased region" description="Low complexity" evidence="1">
    <location>
        <begin position="223"/>
        <end position="283"/>
    </location>
</feature>
<gene>
    <name evidence="2" type="ORF">PHYSODRAFT_246550</name>
</gene>
<feature type="compositionally biased region" description="Polar residues" evidence="1">
    <location>
        <begin position="204"/>
        <end position="222"/>
    </location>
</feature>
<dbReference type="PANTHER" id="PTHR34733:SF1">
    <property type="match status" value="1"/>
</dbReference>
<dbReference type="GeneID" id="20637619"/>
<evidence type="ECO:0000313" key="2">
    <source>
        <dbReference type="EMBL" id="EGZ06093.1"/>
    </source>
</evidence>
<accession>G5AD39</accession>
<evidence type="ECO:0000313" key="3">
    <source>
        <dbReference type="Proteomes" id="UP000002640"/>
    </source>
</evidence>
<proteinExistence type="predicted"/>
<dbReference type="RefSeq" id="XP_009537990.1">
    <property type="nucleotide sequence ID" value="XM_009539695.1"/>
</dbReference>
<keyword evidence="3" id="KW-1185">Reference proteome</keyword>
<reference evidence="2 3" key="1">
    <citation type="journal article" date="2006" name="Science">
        <title>Phytophthora genome sequences uncover evolutionary origins and mechanisms of pathogenesis.</title>
        <authorList>
            <person name="Tyler B.M."/>
            <person name="Tripathy S."/>
            <person name="Zhang X."/>
            <person name="Dehal P."/>
            <person name="Jiang R.H."/>
            <person name="Aerts A."/>
            <person name="Arredondo F.D."/>
            <person name="Baxter L."/>
            <person name="Bensasson D."/>
            <person name="Beynon J.L."/>
            <person name="Chapman J."/>
            <person name="Damasceno C.M."/>
            <person name="Dorrance A.E."/>
            <person name="Dou D."/>
            <person name="Dickerman A.W."/>
            <person name="Dubchak I.L."/>
            <person name="Garbelotto M."/>
            <person name="Gijzen M."/>
            <person name="Gordon S.G."/>
            <person name="Govers F."/>
            <person name="Grunwald N.J."/>
            <person name="Huang W."/>
            <person name="Ivors K.L."/>
            <person name="Jones R.W."/>
            <person name="Kamoun S."/>
            <person name="Krampis K."/>
            <person name="Lamour K.H."/>
            <person name="Lee M.K."/>
            <person name="McDonald W.H."/>
            <person name="Medina M."/>
            <person name="Meijer H.J."/>
            <person name="Nordberg E.K."/>
            <person name="Maclean D.J."/>
            <person name="Ospina-Giraldo M.D."/>
            <person name="Morris P.F."/>
            <person name="Phuntumart V."/>
            <person name="Putnam N.H."/>
            <person name="Rash S."/>
            <person name="Rose J.K."/>
            <person name="Sakihama Y."/>
            <person name="Salamov A.A."/>
            <person name="Savidor A."/>
            <person name="Scheuring C.F."/>
            <person name="Smith B.M."/>
            <person name="Sobral B.W."/>
            <person name="Terry A."/>
            <person name="Torto-Alalibo T.A."/>
            <person name="Win J."/>
            <person name="Xu Z."/>
            <person name="Zhang H."/>
            <person name="Grigoriev I.V."/>
            <person name="Rokhsar D.S."/>
            <person name="Boore J.L."/>
        </authorList>
    </citation>
    <scope>NUCLEOTIDE SEQUENCE [LARGE SCALE GENOMIC DNA]</scope>
    <source>
        <strain evidence="2 3">P6497</strain>
    </source>
</reference>
<dbReference type="KEGG" id="psoj:PHYSODRAFT_246550"/>
<dbReference type="AlphaFoldDB" id="G5AD39"/>
<dbReference type="EMBL" id="JH159164">
    <property type="protein sequence ID" value="EGZ06093.1"/>
    <property type="molecule type" value="Genomic_DNA"/>
</dbReference>
<sequence length="295" mass="29707">MDHIKTAANFDVQGVQMEVCPSGDSQTGKYMRLSVTSLTELDTSGAVVASVDNVSSTTFVSTLEVGVAKTQVAFNLTASVYQGNATVPYGSQTIPVPAGALKFTADIAGWPKPVKKPKNVSDSVGDADIERVDLGDSMFMDVPSLVILDGGVEESLLNVSVVEAAGDTSLEWIFPSFSTSLHYDPVLGGTSATTATTDSGVNAGDTSGSTSDVSVGDPSSNDGSGSISVDAGSSSNSEGSAGSSSSGSSTSASSTSAPSSTPAPTTSTNSGEGTKAPTATATTGRHRPLQRLCRL</sequence>
<dbReference type="PANTHER" id="PTHR34733">
    <property type="match status" value="1"/>
</dbReference>